<dbReference type="OrthoDB" id="3946756at2759"/>
<feature type="region of interest" description="Disordered" evidence="2">
    <location>
        <begin position="165"/>
        <end position="187"/>
    </location>
</feature>
<dbReference type="EMBL" id="CAOQHR010000008">
    <property type="protein sequence ID" value="CAI6338011.1"/>
    <property type="molecule type" value="Genomic_DNA"/>
</dbReference>
<dbReference type="SUPFAM" id="SSF57701">
    <property type="entry name" value="Zn2/Cys6 DNA-binding domain"/>
    <property type="match status" value="1"/>
</dbReference>
<keyword evidence="1" id="KW-0539">Nucleus</keyword>
<feature type="region of interest" description="Disordered" evidence="2">
    <location>
        <begin position="47"/>
        <end position="78"/>
    </location>
</feature>
<evidence type="ECO:0000313" key="4">
    <source>
        <dbReference type="EMBL" id="CAI6338011.1"/>
    </source>
</evidence>
<dbReference type="InterPro" id="IPR001138">
    <property type="entry name" value="Zn2Cys6_DnaBD"/>
</dbReference>
<comment type="caution">
    <text evidence="4">The sequence shown here is derived from an EMBL/GenBank/DDBJ whole genome shotgun (WGS) entry which is preliminary data.</text>
</comment>
<dbReference type="InterPro" id="IPR036864">
    <property type="entry name" value="Zn2-C6_fun-type_DNA-bd_sf"/>
</dbReference>
<organism evidence="4 5">
    <name type="scientific">Periconia digitata</name>
    <dbReference type="NCBI Taxonomy" id="1303443"/>
    <lineage>
        <taxon>Eukaryota</taxon>
        <taxon>Fungi</taxon>
        <taxon>Dikarya</taxon>
        <taxon>Ascomycota</taxon>
        <taxon>Pezizomycotina</taxon>
        <taxon>Dothideomycetes</taxon>
        <taxon>Pleosporomycetidae</taxon>
        <taxon>Pleosporales</taxon>
        <taxon>Massarineae</taxon>
        <taxon>Periconiaceae</taxon>
        <taxon>Periconia</taxon>
    </lineage>
</organism>
<gene>
    <name evidence="4" type="ORF">PDIGIT_LOCUS11133</name>
</gene>
<evidence type="ECO:0000313" key="5">
    <source>
        <dbReference type="Proteomes" id="UP001152607"/>
    </source>
</evidence>
<feature type="domain" description="Zn(2)-C6 fungal-type" evidence="3">
    <location>
        <begin position="8"/>
        <end position="40"/>
    </location>
</feature>
<dbReference type="Gene3D" id="4.10.240.10">
    <property type="entry name" value="Zn(2)-C6 fungal-type DNA-binding domain"/>
    <property type="match status" value="1"/>
</dbReference>
<keyword evidence="5" id="KW-1185">Reference proteome</keyword>
<proteinExistence type="predicted"/>
<evidence type="ECO:0000259" key="3">
    <source>
        <dbReference type="PROSITE" id="PS50048"/>
    </source>
</evidence>
<dbReference type="GO" id="GO:0000981">
    <property type="term" value="F:DNA-binding transcription factor activity, RNA polymerase II-specific"/>
    <property type="evidence" value="ECO:0007669"/>
    <property type="project" value="InterPro"/>
</dbReference>
<dbReference type="Pfam" id="PF00172">
    <property type="entry name" value="Zn_clus"/>
    <property type="match status" value="1"/>
</dbReference>
<dbReference type="PROSITE" id="PS50048">
    <property type="entry name" value="ZN2_CY6_FUNGAL_2"/>
    <property type="match status" value="1"/>
</dbReference>
<evidence type="ECO:0000256" key="2">
    <source>
        <dbReference type="SAM" id="MobiDB-lite"/>
    </source>
</evidence>
<dbReference type="Proteomes" id="UP001152607">
    <property type="component" value="Unassembled WGS sequence"/>
</dbReference>
<feature type="compositionally biased region" description="Basic and acidic residues" evidence="2">
    <location>
        <begin position="174"/>
        <end position="183"/>
    </location>
</feature>
<dbReference type="SMART" id="SM00066">
    <property type="entry name" value="GAL4"/>
    <property type="match status" value="1"/>
</dbReference>
<reference evidence="4" key="1">
    <citation type="submission" date="2023-01" db="EMBL/GenBank/DDBJ databases">
        <authorList>
            <person name="Van Ghelder C."/>
            <person name="Rancurel C."/>
        </authorList>
    </citation>
    <scope>NUCLEOTIDE SEQUENCE</scope>
    <source>
        <strain evidence="4">CNCM I-4278</strain>
    </source>
</reference>
<sequence>MNRAARTACDRCHGQKMKCIREPGQSKCNRCLPSHFECVFSPSRKAGRPLAGRALNPTKTSPATPRPKSNHSATTSSNQIVSTYDESFTFPAESFDFSLPTLGDAFGSPTMSPDTDNFLYSPFTSSDASTQEMDALGLGGTFAPEQGELSHKSFDDLTTLFSEPRSRAPTTQHSHPEPDKMETDSSSPSALAAVYQLSAFSASLCASVELYLRNEEKSTCAAPMEELGRMAADVLQSSLTFLRILKTFVDAVSADKSDTPDTPATLQIVTAYIRLTQLHRGLYVQIKSLLLSSSAALAAEGSTSSHKSALPAIFPDLALGGLSLASFARFQLKFIVQSCVHELGIIEAMLGLPAGCRVSDVGSTSPSERPLLSACDGKMGLLVWTVLAEVEQPVHGIRDTLIELRESFRGSIQI</sequence>
<dbReference type="PROSITE" id="PS00463">
    <property type="entry name" value="ZN2_CY6_FUNGAL_1"/>
    <property type="match status" value="1"/>
</dbReference>
<evidence type="ECO:0000256" key="1">
    <source>
        <dbReference type="ARBA" id="ARBA00023242"/>
    </source>
</evidence>
<accession>A0A9W4UKT1</accession>
<protein>
    <recommendedName>
        <fullName evidence="3">Zn(2)-C6 fungal-type domain-containing protein</fullName>
    </recommendedName>
</protein>
<dbReference type="GO" id="GO:0008270">
    <property type="term" value="F:zinc ion binding"/>
    <property type="evidence" value="ECO:0007669"/>
    <property type="project" value="InterPro"/>
</dbReference>
<name>A0A9W4UKT1_9PLEO</name>
<dbReference type="CDD" id="cd00067">
    <property type="entry name" value="GAL4"/>
    <property type="match status" value="1"/>
</dbReference>
<dbReference type="AlphaFoldDB" id="A0A9W4UKT1"/>